<feature type="compositionally biased region" description="Basic and acidic residues" evidence="1">
    <location>
        <begin position="58"/>
        <end position="69"/>
    </location>
</feature>
<accession>A0A0L0F0V2</accession>
<dbReference type="GeneID" id="25917626"/>
<dbReference type="AlphaFoldDB" id="A0A0L0F0V2"/>
<name>A0A0L0F0V2_9EUKA</name>
<dbReference type="EMBL" id="KQ251409">
    <property type="protein sequence ID" value="KNC70350.1"/>
    <property type="molecule type" value="Genomic_DNA"/>
</dbReference>
<evidence type="ECO:0000313" key="2">
    <source>
        <dbReference type="EMBL" id="KNC70350.1"/>
    </source>
</evidence>
<feature type="compositionally biased region" description="Low complexity" evidence="1">
    <location>
        <begin position="22"/>
        <end position="35"/>
    </location>
</feature>
<gene>
    <name evidence="2" type="ORF">SARC_17122</name>
</gene>
<reference evidence="2 3" key="1">
    <citation type="submission" date="2011-02" db="EMBL/GenBank/DDBJ databases">
        <title>The Genome Sequence of Sphaeroforma arctica JP610.</title>
        <authorList>
            <consortium name="The Broad Institute Genome Sequencing Platform"/>
            <person name="Russ C."/>
            <person name="Cuomo C."/>
            <person name="Young S.K."/>
            <person name="Zeng Q."/>
            <person name="Gargeya S."/>
            <person name="Alvarado L."/>
            <person name="Berlin A."/>
            <person name="Chapman S.B."/>
            <person name="Chen Z."/>
            <person name="Freedman E."/>
            <person name="Gellesch M."/>
            <person name="Goldberg J."/>
            <person name="Griggs A."/>
            <person name="Gujja S."/>
            <person name="Heilman E."/>
            <person name="Heiman D."/>
            <person name="Howarth C."/>
            <person name="Mehta T."/>
            <person name="Neiman D."/>
            <person name="Pearson M."/>
            <person name="Roberts A."/>
            <person name="Saif S."/>
            <person name="Shea T."/>
            <person name="Shenoy N."/>
            <person name="Sisk P."/>
            <person name="Stolte C."/>
            <person name="Sykes S."/>
            <person name="White J."/>
            <person name="Yandava C."/>
            <person name="Burger G."/>
            <person name="Gray M.W."/>
            <person name="Holland P.W.H."/>
            <person name="King N."/>
            <person name="Lang F.B.F."/>
            <person name="Roger A.J."/>
            <person name="Ruiz-Trillo I."/>
            <person name="Haas B."/>
            <person name="Nusbaum C."/>
            <person name="Birren B."/>
        </authorList>
    </citation>
    <scope>NUCLEOTIDE SEQUENCE [LARGE SCALE GENOMIC DNA]</scope>
    <source>
        <strain evidence="2 3">JP610</strain>
    </source>
</reference>
<feature type="compositionally biased region" description="Basic residues" evidence="1">
    <location>
        <begin position="39"/>
        <end position="51"/>
    </location>
</feature>
<evidence type="ECO:0000313" key="3">
    <source>
        <dbReference type="Proteomes" id="UP000054560"/>
    </source>
</evidence>
<sequence>MNCLSAHQRTARRAPGQPNFVTPQRPTQTQTRTPQKSQSHTHTHTHIHTHPRGYGTAIKKERRGDDRRQSVGVSPSQQRLHSPTKRRDTPGQD</sequence>
<feature type="compositionally biased region" description="Polar residues" evidence="1">
    <location>
        <begin position="71"/>
        <end position="81"/>
    </location>
</feature>
<dbReference type="RefSeq" id="XP_014144252.1">
    <property type="nucleotide sequence ID" value="XM_014288777.1"/>
</dbReference>
<feature type="region of interest" description="Disordered" evidence="1">
    <location>
        <begin position="1"/>
        <end position="93"/>
    </location>
</feature>
<evidence type="ECO:0000256" key="1">
    <source>
        <dbReference type="SAM" id="MobiDB-lite"/>
    </source>
</evidence>
<organism evidence="2 3">
    <name type="scientific">Sphaeroforma arctica JP610</name>
    <dbReference type="NCBI Taxonomy" id="667725"/>
    <lineage>
        <taxon>Eukaryota</taxon>
        <taxon>Ichthyosporea</taxon>
        <taxon>Ichthyophonida</taxon>
        <taxon>Sphaeroforma</taxon>
    </lineage>
</organism>
<proteinExistence type="predicted"/>
<feature type="non-terminal residue" evidence="2">
    <location>
        <position position="93"/>
    </location>
</feature>
<protein>
    <submittedName>
        <fullName evidence="2">Uncharacterized protein</fullName>
    </submittedName>
</protein>
<keyword evidence="3" id="KW-1185">Reference proteome</keyword>
<dbReference type="Proteomes" id="UP000054560">
    <property type="component" value="Unassembled WGS sequence"/>
</dbReference>